<sequence>MESLGFVGIKLHTFAHAVHPAGRDGRKVFELARKLGVPVMVHTGAGIPFANPTNLINVAQDYPEVNIVMAHCGMMILAGETATAMRLASNLYADITWTAGFNMRHWCEEFGAERFLFGTDHADNAGTEIAKVRTCGIGLDEQAWIFGKSVEELYKLGL</sequence>
<dbReference type="RefSeq" id="WP_282908098.1">
    <property type="nucleotide sequence ID" value="NZ_JAGRPV010000001.1"/>
</dbReference>
<dbReference type="Gene3D" id="3.20.20.140">
    <property type="entry name" value="Metal-dependent hydrolases"/>
    <property type="match status" value="1"/>
</dbReference>
<organism evidence="3 4">
    <name type="scientific">Cohnella hashimotonis</name>
    <dbReference type="NCBI Taxonomy" id="2826895"/>
    <lineage>
        <taxon>Bacteria</taxon>
        <taxon>Bacillati</taxon>
        <taxon>Bacillota</taxon>
        <taxon>Bacilli</taxon>
        <taxon>Bacillales</taxon>
        <taxon>Paenibacillaceae</taxon>
        <taxon>Cohnella</taxon>
    </lineage>
</organism>
<evidence type="ECO:0000313" key="4">
    <source>
        <dbReference type="Proteomes" id="UP001161691"/>
    </source>
</evidence>
<evidence type="ECO:0000259" key="2">
    <source>
        <dbReference type="Pfam" id="PF04909"/>
    </source>
</evidence>
<protein>
    <submittedName>
        <fullName evidence="3">Amidohydrolase family protein</fullName>
    </submittedName>
</protein>
<comment type="caution">
    <text evidence="3">The sequence shown here is derived from an EMBL/GenBank/DDBJ whole genome shotgun (WGS) entry which is preliminary data.</text>
</comment>
<name>A0ABT6TEB5_9BACL</name>
<dbReference type="InterPro" id="IPR032466">
    <property type="entry name" value="Metal_Hydrolase"/>
</dbReference>
<dbReference type="SUPFAM" id="SSF51556">
    <property type="entry name" value="Metallo-dependent hydrolases"/>
    <property type="match status" value="1"/>
</dbReference>
<reference evidence="3" key="1">
    <citation type="submission" date="2023-04" db="EMBL/GenBank/DDBJ databases">
        <title>Comparative genomic analysis of Cohnella hashimotonis sp. nov., isolated from the International Space Station.</title>
        <authorList>
            <person name="Venkateswaran K."/>
            <person name="Simpson A."/>
        </authorList>
    </citation>
    <scope>NUCLEOTIDE SEQUENCE</scope>
    <source>
        <strain evidence="3">F6_2S_P_1</strain>
    </source>
</reference>
<evidence type="ECO:0000313" key="3">
    <source>
        <dbReference type="EMBL" id="MDI4645146.1"/>
    </source>
</evidence>
<feature type="domain" description="Amidohydrolase-related" evidence="2">
    <location>
        <begin position="2"/>
        <end position="121"/>
    </location>
</feature>
<dbReference type="Pfam" id="PF04909">
    <property type="entry name" value="Amidohydro_2"/>
    <property type="match status" value="1"/>
</dbReference>
<keyword evidence="4" id="KW-1185">Reference proteome</keyword>
<dbReference type="InterPro" id="IPR032465">
    <property type="entry name" value="ACMSD"/>
</dbReference>
<keyword evidence="1" id="KW-0456">Lyase</keyword>
<dbReference type="EMBL" id="JAGRPV010000001">
    <property type="protein sequence ID" value="MDI4645146.1"/>
    <property type="molecule type" value="Genomic_DNA"/>
</dbReference>
<evidence type="ECO:0000256" key="1">
    <source>
        <dbReference type="ARBA" id="ARBA00023239"/>
    </source>
</evidence>
<dbReference type="Proteomes" id="UP001161691">
    <property type="component" value="Unassembled WGS sequence"/>
</dbReference>
<proteinExistence type="predicted"/>
<dbReference type="InterPro" id="IPR006680">
    <property type="entry name" value="Amidohydro-rel"/>
</dbReference>
<accession>A0ABT6TEB5</accession>
<gene>
    <name evidence="3" type="ORF">KB449_09255</name>
</gene>
<dbReference type="PANTHER" id="PTHR21240">
    <property type="entry name" value="2-AMINO-3-CARBOXYLMUCONATE-6-SEMIALDEHYDE DECARBOXYLASE"/>
    <property type="match status" value="1"/>
</dbReference>